<dbReference type="RefSeq" id="WP_003474232.1">
    <property type="nucleotide sequence ID" value="NZ_APML01000083.1"/>
</dbReference>
<dbReference type="OrthoDB" id="9790745at2"/>
<sequence length="122" mass="14628">MKVKRVYEETQHSDQCRILVDRVWPRGVSKERAQLDVWLKEIGPSPSLRKWFGHDPNKFHVFKEKYLEELEHDAEKKEAFATLKSYYDKYNGNITLVFATKEMTYNHVVILKEQLEKDVKKQ</sequence>
<evidence type="ECO:0000313" key="2">
    <source>
        <dbReference type="Proteomes" id="UP000012283"/>
    </source>
</evidence>
<dbReference type="PATRIC" id="fig|1308866.3.peg.3000"/>
<accession>N4WR16</accession>
<dbReference type="PANTHER" id="PTHR36849">
    <property type="entry name" value="CYTOPLASMIC PROTEIN-RELATED"/>
    <property type="match status" value="1"/>
</dbReference>
<comment type="caution">
    <text evidence="1">The sequence shown here is derived from an EMBL/GenBank/DDBJ whole genome shotgun (WGS) entry which is preliminary data.</text>
</comment>
<dbReference type="eggNOG" id="COG3189">
    <property type="taxonomic scope" value="Bacteria"/>
</dbReference>
<keyword evidence="2" id="KW-1185">Reference proteome</keyword>
<dbReference type="InterPro" id="IPR052552">
    <property type="entry name" value="YeaO-like"/>
</dbReference>
<dbReference type="Proteomes" id="UP000012283">
    <property type="component" value="Unassembled WGS sequence"/>
</dbReference>
<evidence type="ECO:0000313" key="1">
    <source>
        <dbReference type="EMBL" id="ENH95661.1"/>
    </source>
</evidence>
<gene>
    <name evidence="1" type="ORF">J416_14917</name>
</gene>
<organism evidence="1 2">
    <name type="scientific">Gracilibacillus halophilus YIM-C55.5</name>
    <dbReference type="NCBI Taxonomy" id="1308866"/>
    <lineage>
        <taxon>Bacteria</taxon>
        <taxon>Bacillati</taxon>
        <taxon>Bacillota</taxon>
        <taxon>Bacilli</taxon>
        <taxon>Bacillales</taxon>
        <taxon>Bacillaceae</taxon>
        <taxon>Gracilibacillus</taxon>
    </lineage>
</organism>
<dbReference type="EMBL" id="APML01000083">
    <property type="protein sequence ID" value="ENH95661.1"/>
    <property type="molecule type" value="Genomic_DNA"/>
</dbReference>
<dbReference type="Pfam" id="PF22752">
    <property type="entry name" value="DUF488-N3i"/>
    <property type="match status" value="1"/>
</dbReference>
<dbReference type="STRING" id="1308866.J416_14917"/>
<proteinExistence type="predicted"/>
<evidence type="ECO:0008006" key="3">
    <source>
        <dbReference type="Google" id="ProtNLM"/>
    </source>
</evidence>
<dbReference type="AlphaFoldDB" id="N4WR16"/>
<dbReference type="PANTHER" id="PTHR36849:SF1">
    <property type="entry name" value="CYTOPLASMIC PROTEIN"/>
    <property type="match status" value="1"/>
</dbReference>
<reference evidence="1 2" key="1">
    <citation type="submission" date="2013-03" db="EMBL/GenBank/DDBJ databases">
        <title>Draft genome sequence of Gracibacillus halophilus YIM-C55.5, a moderately halophilic and thermophilic organism from the Xiaochaidamu salt lake.</title>
        <authorList>
            <person name="Sugumar T."/>
            <person name="Polireddy D.R."/>
            <person name="Antony A."/>
            <person name="Madhava Y.R."/>
            <person name="Sivakumar N."/>
        </authorList>
    </citation>
    <scope>NUCLEOTIDE SEQUENCE [LARGE SCALE GENOMIC DNA]</scope>
    <source>
        <strain evidence="1 2">YIM-C55.5</strain>
    </source>
</reference>
<name>N4WR16_9BACI</name>
<protein>
    <recommendedName>
        <fullName evidence="3">Uroporphyrin-III C-methyltransferase</fullName>
    </recommendedName>
</protein>